<dbReference type="EMBL" id="UOEW01000274">
    <property type="protein sequence ID" value="VAW40528.1"/>
    <property type="molecule type" value="Genomic_DNA"/>
</dbReference>
<gene>
    <name evidence="1" type="ORF">MNBD_GAMMA01-2008</name>
</gene>
<reference evidence="1" key="1">
    <citation type="submission" date="2018-06" db="EMBL/GenBank/DDBJ databases">
        <authorList>
            <person name="Zhirakovskaya E."/>
        </authorList>
    </citation>
    <scope>NUCLEOTIDE SEQUENCE</scope>
</reference>
<accession>A0A3B0VA26</accession>
<name>A0A3B0VA26_9ZZZZ</name>
<dbReference type="AlphaFoldDB" id="A0A3B0VA26"/>
<evidence type="ECO:0000313" key="1">
    <source>
        <dbReference type="EMBL" id="VAW40528.1"/>
    </source>
</evidence>
<sequence>EPAVHIKHDIDYLIDSYAIPNYDRSLIIPETDLASMEANWTGTKTEPMGIGFAYAGMPAGGARPDIGPLPRWSVRYLLSQDLRAKKVTLGTDNLAGSWSIHYRNKTTDLPISLNDYPYMTLKGNYGDTYNPDTDEHEAFPSCGSDCATPYNHDSAHQPSFAYLSYLVTGDHYYLEELQFWANYNMFESNPHYRGFEKGWLKWGQLRGQAWSLRTLGQAAYITPDTHMLKEYFVERIGNNLAYYKDRYIDGSATNSLGVITNGYSVVYNSSRGTATWQEAFFTWSSGYLVELGFTEAQPLLTWKAQFPTSLMTDPGFCWLFASSYYLNVRDSSSSAIYTTFSEVYEANIAPNIRALPCDSQEMADERNAQIGQMSDNDHSPTGYPANLQPALAVSAKATIPNGVSAWNIFDNRSIKPDYSSYPNFAIVPR</sequence>
<feature type="non-terminal residue" evidence="1">
    <location>
        <position position="1"/>
    </location>
</feature>
<organism evidence="1">
    <name type="scientific">hydrothermal vent metagenome</name>
    <dbReference type="NCBI Taxonomy" id="652676"/>
    <lineage>
        <taxon>unclassified sequences</taxon>
        <taxon>metagenomes</taxon>
        <taxon>ecological metagenomes</taxon>
    </lineage>
</organism>
<protein>
    <submittedName>
        <fullName evidence="1">Uncharacterized protein</fullName>
    </submittedName>
</protein>
<proteinExistence type="predicted"/>